<reference evidence="1" key="1">
    <citation type="submission" date="2022-04" db="EMBL/GenBank/DDBJ databases">
        <title>Genome of the entomopathogenic fungus Entomophthora muscae.</title>
        <authorList>
            <person name="Elya C."/>
            <person name="Lovett B.R."/>
            <person name="Lee E."/>
            <person name="Macias A.M."/>
            <person name="Hajek A.E."/>
            <person name="De Bivort B.L."/>
            <person name="Kasson M.T."/>
            <person name="De Fine Licht H.H."/>
            <person name="Stajich J.E."/>
        </authorList>
    </citation>
    <scope>NUCLEOTIDE SEQUENCE</scope>
    <source>
        <strain evidence="1">Berkeley</strain>
    </source>
</reference>
<dbReference type="Proteomes" id="UP001165960">
    <property type="component" value="Unassembled WGS sequence"/>
</dbReference>
<sequence>MILPALKFVAFSLAPFLLPLWLTSPDLWSKITSYAWLVGDNLSSLLNFPSGLLLSEEAVVKSLTYDNLDLDAVGYKLPYSEGERMPMPPFPSQEESDPVPLKALEVLPPTPSCALSLITGLVLMGLNSYFPQLFPVSSLWSPLRAAIPVLHWLASWWFVLLGWEPNLVSLAPLSHTRSLRSFSNSLINFLLIFAYVFIAFTPIISVSL</sequence>
<dbReference type="EMBL" id="QTSX02002841">
    <property type="protein sequence ID" value="KAJ9075052.1"/>
    <property type="molecule type" value="Genomic_DNA"/>
</dbReference>
<accession>A0ACC2TKD6</accession>
<keyword evidence="2" id="KW-1185">Reference proteome</keyword>
<evidence type="ECO:0000313" key="1">
    <source>
        <dbReference type="EMBL" id="KAJ9075052.1"/>
    </source>
</evidence>
<gene>
    <name evidence="1" type="ORF">DSO57_1000335</name>
</gene>
<comment type="caution">
    <text evidence="1">The sequence shown here is derived from an EMBL/GenBank/DDBJ whole genome shotgun (WGS) entry which is preliminary data.</text>
</comment>
<organism evidence="1 2">
    <name type="scientific">Entomophthora muscae</name>
    <dbReference type="NCBI Taxonomy" id="34485"/>
    <lineage>
        <taxon>Eukaryota</taxon>
        <taxon>Fungi</taxon>
        <taxon>Fungi incertae sedis</taxon>
        <taxon>Zoopagomycota</taxon>
        <taxon>Entomophthoromycotina</taxon>
        <taxon>Entomophthoromycetes</taxon>
        <taxon>Entomophthorales</taxon>
        <taxon>Entomophthoraceae</taxon>
        <taxon>Entomophthora</taxon>
    </lineage>
</organism>
<protein>
    <submittedName>
        <fullName evidence="1">Uncharacterized protein</fullName>
    </submittedName>
</protein>
<proteinExistence type="predicted"/>
<name>A0ACC2TKD6_9FUNG</name>
<evidence type="ECO:0000313" key="2">
    <source>
        <dbReference type="Proteomes" id="UP001165960"/>
    </source>
</evidence>